<evidence type="ECO:0000256" key="7">
    <source>
        <dbReference type="ARBA" id="ARBA00066708"/>
    </source>
</evidence>
<dbReference type="Gene3D" id="2.60.120.330">
    <property type="entry name" value="B-lactam Antibiotic, Isopenicillin N Synthase, Chain"/>
    <property type="match status" value="1"/>
</dbReference>
<evidence type="ECO:0000259" key="9">
    <source>
        <dbReference type="PROSITE" id="PS51471"/>
    </source>
</evidence>
<keyword evidence="1 8" id="KW-0479">Metal-binding</keyword>
<keyword evidence="3 8" id="KW-0560">Oxidoreductase</keyword>
<dbReference type="Pfam" id="PF14226">
    <property type="entry name" value="DIOX_N"/>
    <property type="match status" value="1"/>
</dbReference>
<comment type="catalytic activity">
    <reaction evidence="5">
        <text>gibberellin A1 + 2-oxoglutarate + O2 = gibberellin A8 + succinate + CO2</text>
        <dbReference type="Rhea" id="RHEA:15005"/>
        <dbReference type="ChEBI" id="CHEBI:15379"/>
        <dbReference type="ChEBI" id="CHEBI:16526"/>
        <dbReference type="ChEBI" id="CHEBI:16810"/>
        <dbReference type="ChEBI" id="CHEBI:30031"/>
        <dbReference type="ChEBI" id="CHEBI:58524"/>
        <dbReference type="ChEBI" id="CHEBI:58594"/>
        <dbReference type="EC" id="1.14.11.13"/>
    </reaction>
</comment>
<evidence type="ECO:0000313" key="10">
    <source>
        <dbReference type="EMBL" id="AVZ45858.1"/>
    </source>
</evidence>
<dbReference type="GO" id="GO:0009685">
    <property type="term" value="P:gibberellin metabolic process"/>
    <property type="evidence" value="ECO:0007669"/>
    <property type="project" value="UniProtKB-ARBA"/>
</dbReference>
<dbReference type="InterPro" id="IPR027443">
    <property type="entry name" value="IPNS-like_sf"/>
</dbReference>
<comment type="similarity">
    <text evidence="6">Belongs to the iron/ascorbate-dependent oxidoreductase family. GA2OX subfamily.</text>
</comment>
<dbReference type="PROSITE" id="PS51471">
    <property type="entry name" value="FE2OG_OXY"/>
    <property type="match status" value="1"/>
</dbReference>
<dbReference type="InterPro" id="IPR026992">
    <property type="entry name" value="DIOX_N"/>
</dbReference>
<keyword evidence="4 8" id="KW-0408">Iron</keyword>
<dbReference type="KEGG" id="csin:114310071"/>
<dbReference type="GO" id="GO:0045543">
    <property type="term" value="F:gibberellin 2-beta-dioxygenase activity"/>
    <property type="evidence" value="ECO:0007669"/>
    <property type="project" value="UniProtKB-EC"/>
</dbReference>
<dbReference type="InterPro" id="IPR005123">
    <property type="entry name" value="Oxoglu/Fe-dep_dioxygenase_dom"/>
</dbReference>
<reference evidence="10" key="1">
    <citation type="submission" date="2017-06" db="EMBL/GenBank/DDBJ databases">
        <authorList>
            <person name="Kim H.J."/>
            <person name="Triplett B.A."/>
        </authorList>
    </citation>
    <scope>NUCLEOTIDE SEQUENCE</scope>
</reference>
<feature type="domain" description="Fe2OG dioxygenase" evidence="9">
    <location>
        <begin position="221"/>
        <end position="322"/>
    </location>
</feature>
<dbReference type="FunFam" id="2.60.120.330:FF:000021">
    <property type="entry name" value="Gibberellin 2-beta-dioxygenase 8"/>
    <property type="match status" value="1"/>
</dbReference>
<dbReference type="InterPro" id="IPR044861">
    <property type="entry name" value="IPNS-like_FE2OG_OXY"/>
</dbReference>
<dbReference type="OrthoDB" id="288590at2759"/>
<protein>
    <recommendedName>
        <fullName evidence="7">gibberellin 2beta-dioxygenase</fullName>
        <ecNumber evidence="7">1.14.11.13</ecNumber>
    </recommendedName>
</protein>
<name>A0A2R4SC81_CAMSI</name>
<dbReference type="GeneID" id="114310071"/>
<evidence type="ECO:0000256" key="1">
    <source>
        <dbReference type="ARBA" id="ARBA00022723"/>
    </source>
</evidence>
<evidence type="ECO:0000256" key="6">
    <source>
        <dbReference type="ARBA" id="ARBA00061282"/>
    </source>
</evidence>
<dbReference type="Pfam" id="PF03171">
    <property type="entry name" value="2OG-FeII_Oxy"/>
    <property type="match status" value="1"/>
</dbReference>
<evidence type="ECO:0000256" key="2">
    <source>
        <dbReference type="ARBA" id="ARBA00022964"/>
    </source>
</evidence>
<dbReference type="InterPro" id="IPR050231">
    <property type="entry name" value="Iron_ascorbate_oxido_reductase"/>
</dbReference>
<dbReference type="GO" id="GO:0046872">
    <property type="term" value="F:metal ion binding"/>
    <property type="evidence" value="ECO:0007669"/>
    <property type="project" value="UniProtKB-KW"/>
</dbReference>
<keyword evidence="2" id="KW-0223">Dioxygenase</keyword>
<dbReference type="RefSeq" id="XP_028111779.1">
    <property type="nucleotide sequence ID" value="XM_028255978.1"/>
</dbReference>
<evidence type="ECO:0000256" key="8">
    <source>
        <dbReference type="RuleBase" id="RU003682"/>
    </source>
</evidence>
<dbReference type="EMBL" id="MF370237">
    <property type="protein sequence ID" value="AVZ45858.1"/>
    <property type="molecule type" value="mRNA"/>
</dbReference>
<dbReference type="AlphaFoldDB" id="A0A2R4SC81"/>
<evidence type="ECO:0000256" key="3">
    <source>
        <dbReference type="ARBA" id="ARBA00023002"/>
    </source>
</evidence>
<organism evidence="10">
    <name type="scientific">Camellia sinensis</name>
    <name type="common">Tea plant</name>
    <name type="synonym">Thea sinensis</name>
    <dbReference type="NCBI Taxonomy" id="4442"/>
    <lineage>
        <taxon>Eukaryota</taxon>
        <taxon>Viridiplantae</taxon>
        <taxon>Streptophyta</taxon>
        <taxon>Embryophyta</taxon>
        <taxon>Tracheophyta</taxon>
        <taxon>Spermatophyta</taxon>
        <taxon>Magnoliopsida</taxon>
        <taxon>eudicotyledons</taxon>
        <taxon>Gunneridae</taxon>
        <taxon>Pentapetalae</taxon>
        <taxon>asterids</taxon>
        <taxon>Ericales</taxon>
        <taxon>Theaceae</taxon>
        <taxon>Camellia</taxon>
    </lineage>
</organism>
<accession>A0A2R4SC81</accession>
<proteinExistence type="evidence at transcript level"/>
<dbReference type="PANTHER" id="PTHR47990">
    <property type="entry name" value="2-OXOGLUTARATE (2OG) AND FE(II)-DEPENDENT OXYGENASE SUPERFAMILY PROTEIN-RELATED"/>
    <property type="match status" value="1"/>
</dbReference>
<evidence type="ECO:0000256" key="4">
    <source>
        <dbReference type="ARBA" id="ARBA00023004"/>
    </source>
</evidence>
<evidence type="ECO:0000256" key="5">
    <source>
        <dbReference type="ARBA" id="ARBA00052204"/>
    </source>
</evidence>
<sequence>MQDQCVLKLEHWCSFEKAVMESDKFSADRNQPLDMGSSEPPFQDTYKALFDDYVDAESKYEKNDVVIVAECELPMVDLSRLNLGEEEREDCKREIAKASQDWGFFQVVNHGICREILEKMRREQMKVFKRPFCEKINDEFMNFSEGSYRWGTPSATCLKQLSWSEAFHVPLAHISGLGGLTNLSLTMEQFATTVSDLAQKLAEILAEKMGHKSTFFKENCLPNTCYLRMNRYPPCPISSEVFGLMSHTDSDFLTILHQDQIGGLQLVKDGNWIAVKPNQDALIINIGDLFQAWSNGVYKSVQHRVVANKLEERFSTAYFFCPSYDTEIQSCVEPSVYRRFSFREFRQEVQEDVKKFGYKIGLPSFLVQN</sequence>
<dbReference type="SUPFAM" id="SSF51197">
    <property type="entry name" value="Clavaminate synthase-like"/>
    <property type="match status" value="1"/>
</dbReference>
<dbReference type="EC" id="1.14.11.13" evidence="7"/>